<name>A0A139GT90_9PEZI</name>
<reference evidence="1 2" key="1">
    <citation type="submission" date="2015-07" db="EMBL/GenBank/DDBJ databases">
        <title>Comparative genomics of the Sigatoka disease complex on banana suggests a link between parallel evolutionary changes in Pseudocercospora fijiensis and Pseudocercospora eumusae and increased virulence on the banana host.</title>
        <authorList>
            <person name="Chang T.-C."/>
            <person name="Salvucci A."/>
            <person name="Crous P.W."/>
            <person name="Stergiopoulos I."/>
        </authorList>
    </citation>
    <scope>NUCLEOTIDE SEQUENCE [LARGE SCALE GENOMIC DNA]</scope>
    <source>
        <strain evidence="1 2">CBS 116634</strain>
    </source>
</reference>
<dbReference type="AlphaFoldDB" id="A0A139GT90"/>
<protein>
    <recommendedName>
        <fullName evidence="3">F-box domain-containing protein</fullName>
    </recommendedName>
</protein>
<dbReference type="OrthoDB" id="5153231at2759"/>
<dbReference type="Proteomes" id="UP000073492">
    <property type="component" value="Unassembled WGS sequence"/>
</dbReference>
<organism evidence="1 2">
    <name type="scientific">Pseudocercospora musae</name>
    <dbReference type="NCBI Taxonomy" id="113226"/>
    <lineage>
        <taxon>Eukaryota</taxon>
        <taxon>Fungi</taxon>
        <taxon>Dikarya</taxon>
        <taxon>Ascomycota</taxon>
        <taxon>Pezizomycotina</taxon>
        <taxon>Dothideomycetes</taxon>
        <taxon>Dothideomycetidae</taxon>
        <taxon>Mycosphaerellales</taxon>
        <taxon>Mycosphaerellaceae</taxon>
        <taxon>Pseudocercospora</taxon>
    </lineage>
</organism>
<proteinExistence type="predicted"/>
<gene>
    <name evidence="1" type="ORF">AC579_8929</name>
</gene>
<keyword evidence="2" id="KW-1185">Reference proteome</keyword>
<sequence length="593" mass="67241">METFCVHDPQRDCVICYTEASGPDILLFSRDRDPRQLHLCRLRTNVRRHGYFVHRSCLEMLKRSTATTITDDETVRRLGHLAHSLSFLWPVSKVGRSTRSRRIALDAGHHYARFAERLTTGTPLHSIIICMLRLPVELQHRILELSDPCTLLKLCTLWRVANHLISATGLVNSPKQLSLSSRLHPIRRGILGHQYIGEVLYTSDTSKGTMTVAYDDVGCLSLGYNSKLYAGSPSWYRIIPSEFQKDLLIYYKGEYIQDIFSKRFFQECFLWDCINPPVLSPLHCYGLPARDMSLTEATETPVRLRRIELSAATTAIAVACTGGSTIGFQAYSRPCSTLDYYDRIEGLMAGDKVTWLYYPLYEGETIVEVSVRGFPNADYSTLWYPSLLLFTSYDRCLVLGPHVIPELRPEYEFRRLLNKPGREVSAIYLNERNKSTTPMRIGITCRQSVGPRSFSWNPWGKEVPTTSPPTSARVDPWYFSKADLSLYESFQMCTDESANARQCLGILLHSRRESKVLGEWRWDRDVSSRTDLPTSKVLVNISEGKTPGVYISANNVYDSLSSVRISGVLEWWSGPKGAAVSPALVEDPFVLLS</sequence>
<accession>A0A139GT90</accession>
<dbReference type="EMBL" id="LFZO01001384">
    <property type="protein sequence ID" value="KXS93400.1"/>
    <property type="molecule type" value="Genomic_DNA"/>
</dbReference>
<comment type="caution">
    <text evidence="1">The sequence shown here is derived from an EMBL/GenBank/DDBJ whole genome shotgun (WGS) entry which is preliminary data.</text>
</comment>
<evidence type="ECO:0000313" key="2">
    <source>
        <dbReference type="Proteomes" id="UP000073492"/>
    </source>
</evidence>
<evidence type="ECO:0008006" key="3">
    <source>
        <dbReference type="Google" id="ProtNLM"/>
    </source>
</evidence>
<evidence type="ECO:0000313" key="1">
    <source>
        <dbReference type="EMBL" id="KXS93400.1"/>
    </source>
</evidence>
<dbReference type="STRING" id="113226.A0A139GT90"/>